<protein>
    <recommendedName>
        <fullName evidence="3 10">Pyruvate formate-lyase-activating enzyme</fullName>
        <ecNumber evidence="10">1.97.1.4</ecNumber>
    </recommendedName>
</protein>
<evidence type="ECO:0000256" key="1">
    <source>
        <dbReference type="ARBA" id="ARBA00003141"/>
    </source>
</evidence>
<evidence type="ECO:0000259" key="11">
    <source>
        <dbReference type="PROSITE" id="PS51918"/>
    </source>
</evidence>
<proteinExistence type="inferred from homology"/>
<dbReference type="GO" id="GO:0043365">
    <property type="term" value="F:[formate-C-acetyltransferase]-activating enzyme activity"/>
    <property type="evidence" value="ECO:0007669"/>
    <property type="project" value="UniProtKB-UniRule"/>
</dbReference>
<dbReference type="InterPro" id="IPR007197">
    <property type="entry name" value="rSAM"/>
</dbReference>
<dbReference type="InterPro" id="IPR034457">
    <property type="entry name" value="Organic_radical-activating"/>
</dbReference>
<dbReference type="KEGG" id="acht:bsdcttw_35650"/>
<keyword evidence="8 10" id="KW-0408">Iron</keyword>
<dbReference type="InterPro" id="IPR058240">
    <property type="entry name" value="rSAM_sf"/>
</dbReference>
<evidence type="ECO:0000256" key="3">
    <source>
        <dbReference type="ARBA" id="ARBA00021356"/>
    </source>
</evidence>
<comment type="subcellular location">
    <subcellularLocation>
        <location evidence="10">Cytoplasm</location>
    </subcellularLocation>
</comment>
<dbReference type="SFLD" id="SFLDS00029">
    <property type="entry name" value="Radical_SAM"/>
    <property type="match status" value="1"/>
</dbReference>
<evidence type="ECO:0000256" key="10">
    <source>
        <dbReference type="RuleBase" id="RU362053"/>
    </source>
</evidence>
<keyword evidence="10" id="KW-0963">Cytoplasm</keyword>
<accession>A0A7I8DT89</accession>
<evidence type="ECO:0000256" key="6">
    <source>
        <dbReference type="ARBA" id="ARBA00022723"/>
    </source>
</evidence>
<dbReference type="CDD" id="cd01335">
    <property type="entry name" value="Radical_SAM"/>
    <property type="match status" value="1"/>
</dbReference>
<keyword evidence="4 10" id="KW-0004">4Fe-4S</keyword>
<comment type="function">
    <text evidence="1 10">Activation of pyruvate formate-lyase under anaerobic conditions by generation of an organic free radical, using S-adenosylmethionine and reduced flavodoxin as cosubstrates to produce 5'-deoxy-adenosine.</text>
</comment>
<comment type="cofactor">
    <cofactor evidence="10">
        <name>[4Fe-4S] cluster</name>
        <dbReference type="ChEBI" id="CHEBI:49883"/>
    </cofactor>
    <text evidence="10">Binds 1 [4Fe-4S] cluster. The cluster is coordinated with 3 cysteines and an exchangeable S-adenosyl-L-methionine.</text>
</comment>
<dbReference type="GO" id="GO:0046872">
    <property type="term" value="F:metal ion binding"/>
    <property type="evidence" value="ECO:0007669"/>
    <property type="project" value="UniProtKB-UniRule"/>
</dbReference>
<dbReference type="InterPro" id="IPR012838">
    <property type="entry name" value="PFL1_activating"/>
</dbReference>
<dbReference type="Pfam" id="PF04055">
    <property type="entry name" value="Radical_SAM"/>
    <property type="match status" value="1"/>
</dbReference>
<keyword evidence="6 10" id="KW-0479">Metal-binding</keyword>
<keyword evidence="7 10" id="KW-0560">Oxidoreductase</keyword>
<dbReference type="NCBIfam" id="TIGR02493">
    <property type="entry name" value="PFLA"/>
    <property type="match status" value="1"/>
</dbReference>
<keyword evidence="5 10" id="KW-0949">S-adenosyl-L-methionine</keyword>
<evidence type="ECO:0000313" key="13">
    <source>
        <dbReference type="Proteomes" id="UP000515703"/>
    </source>
</evidence>
<dbReference type="PIRSF" id="PIRSF000371">
    <property type="entry name" value="PFL_act_enz"/>
    <property type="match status" value="1"/>
</dbReference>
<evidence type="ECO:0000256" key="5">
    <source>
        <dbReference type="ARBA" id="ARBA00022691"/>
    </source>
</evidence>
<dbReference type="GO" id="GO:0016829">
    <property type="term" value="F:lyase activity"/>
    <property type="evidence" value="ECO:0007669"/>
    <property type="project" value="UniProtKB-KW"/>
</dbReference>
<dbReference type="EMBL" id="AP023368">
    <property type="protein sequence ID" value="BCK00525.1"/>
    <property type="molecule type" value="Genomic_DNA"/>
</dbReference>
<dbReference type="EC" id="1.97.1.4" evidence="10"/>
<comment type="catalytic activity">
    <reaction evidence="10">
        <text>glycyl-[formate C-acetyltransferase] + reduced [flavodoxin] + S-adenosyl-L-methionine = glycin-2-yl radical-[formate C-acetyltransferase] + semiquinone [flavodoxin] + 5'-deoxyadenosine + L-methionine + H(+)</text>
        <dbReference type="Rhea" id="RHEA:19225"/>
        <dbReference type="Rhea" id="RHEA-COMP:10622"/>
        <dbReference type="Rhea" id="RHEA-COMP:12190"/>
        <dbReference type="Rhea" id="RHEA-COMP:12191"/>
        <dbReference type="Rhea" id="RHEA-COMP:14480"/>
        <dbReference type="ChEBI" id="CHEBI:15378"/>
        <dbReference type="ChEBI" id="CHEBI:17319"/>
        <dbReference type="ChEBI" id="CHEBI:29947"/>
        <dbReference type="ChEBI" id="CHEBI:32722"/>
        <dbReference type="ChEBI" id="CHEBI:57618"/>
        <dbReference type="ChEBI" id="CHEBI:57844"/>
        <dbReference type="ChEBI" id="CHEBI:59789"/>
        <dbReference type="ChEBI" id="CHEBI:140311"/>
        <dbReference type="EC" id="1.97.1.4"/>
    </reaction>
</comment>
<dbReference type="InterPro" id="IPR001989">
    <property type="entry name" value="Radical_activat_CS"/>
</dbReference>
<organism evidence="12 13">
    <name type="scientific">Anaerocolumna chitinilytica</name>
    <dbReference type="NCBI Taxonomy" id="1727145"/>
    <lineage>
        <taxon>Bacteria</taxon>
        <taxon>Bacillati</taxon>
        <taxon>Bacillota</taxon>
        <taxon>Clostridia</taxon>
        <taxon>Lachnospirales</taxon>
        <taxon>Lachnospiraceae</taxon>
        <taxon>Anaerocolumna</taxon>
    </lineage>
</organism>
<evidence type="ECO:0000256" key="4">
    <source>
        <dbReference type="ARBA" id="ARBA00022485"/>
    </source>
</evidence>
<keyword evidence="13" id="KW-1185">Reference proteome</keyword>
<dbReference type="PANTHER" id="PTHR30352">
    <property type="entry name" value="PYRUVATE FORMATE-LYASE-ACTIVATING ENZYME"/>
    <property type="match status" value="1"/>
</dbReference>
<evidence type="ECO:0000313" key="12">
    <source>
        <dbReference type="EMBL" id="BCK00525.1"/>
    </source>
</evidence>
<dbReference type="PROSITE" id="PS01087">
    <property type="entry name" value="RADICAL_ACTIVATING"/>
    <property type="match status" value="1"/>
</dbReference>
<dbReference type="Gene3D" id="3.20.20.70">
    <property type="entry name" value="Aldolase class I"/>
    <property type="match status" value="1"/>
</dbReference>
<gene>
    <name evidence="12" type="primary">pflA</name>
    <name evidence="12" type="ORF">bsdcttw_35650</name>
</gene>
<keyword evidence="12" id="KW-0670">Pyruvate</keyword>
<dbReference type="AlphaFoldDB" id="A0A7I8DT89"/>
<evidence type="ECO:0000256" key="7">
    <source>
        <dbReference type="ARBA" id="ARBA00023002"/>
    </source>
</evidence>
<sequence length="247" mass="28225">MIKGAIHSTESFGSVDGPGIRYLIFLKGCHMRCRYCHNADTWDPHSKDLRTAEELLDQAERYRSYWGKEGGITVSGGEPLLQIDFLLDLFQKAKERGIHTVLDTAGQPFTVKEPFFHKFQELMKYTDLLLADIKHIDTAEHIKLTGCSNENILEMFRYLSDIRKPIWIRYVLVPGITDNEGSLKRTRDFILTLKNVEKIEVLPYHSMGEYKWEVLGIPYSLKGVMPPDAVSEKNAKSILLDDTCAAD</sequence>
<feature type="domain" description="Radical SAM core" evidence="11">
    <location>
        <begin position="15"/>
        <end position="241"/>
    </location>
</feature>
<dbReference type="GO" id="GO:0005737">
    <property type="term" value="C:cytoplasm"/>
    <property type="evidence" value="ECO:0007669"/>
    <property type="project" value="UniProtKB-SubCell"/>
</dbReference>
<dbReference type="GO" id="GO:0051539">
    <property type="term" value="F:4 iron, 4 sulfur cluster binding"/>
    <property type="evidence" value="ECO:0007669"/>
    <property type="project" value="UniProtKB-UniRule"/>
</dbReference>
<keyword evidence="12" id="KW-0456">Lyase</keyword>
<dbReference type="InterPro" id="IPR012839">
    <property type="entry name" value="Organic_radical_activase"/>
</dbReference>
<comment type="similarity">
    <text evidence="2 10">Belongs to the organic radical-activating enzymes family.</text>
</comment>
<evidence type="ECO:0000256" key="8">
    <source>
        <dbReference type="ARBA" id="ARBA00023004"/>
    </source>
</evidence>
<dbReference type="SFLD" id="SFLDG01066">
    <property type="entry name" value="organic_radical-activating_enz"/>
    <property type="match status" value="1"/>
</dbReference>
<keyword evidence="9 10" id="KW-0411">Iron-sulfur</keyword>
<name>A0A7I8DT89_9FIRM</name>
<dbReference type="InterPro" id="IPR013785">
    <property type="entry name" value="Aldolase_TIM"/>
</dbReference>
<dbReference type="Proteomes" id="UP000515703">
    <property type="component" value="Chromosome"/>
</dbReference>
<dbReference type="SUPFAM" id="SSF102114">
    <property type="entry name" value="Radical SAM enzymes"/>
    <property type="match status" value="1"/>
</dbReference>
<evidence type="ECO:0000256" key="2">
    <source>
        <dbReference type="ARBA" id="ARBA00009777"/>
    </source>
</evidence>
<reference evidence="12 13" key="1">
    <citation type="submission" date="2020-08" db="EMBL/GenBank/DDBJ databases">
        <title>Draft genome sequencing of an Anaerocolumna strain isolated from anoxic soil subjected to BSD treatment.</title>
        <authorList>
            <person name="Uek A."/>
            <person name="Tonouchi A."/>
        </authorList>
    </citation>
    <scope>NUCLEOTIDE SEQUENCE [LARGE SCALE GENOMIC DNA]</scope>
    <source>
        <strain evidence="12 13">CTTW</strain>
    </source>
</reference>
<dbReference type="PANTHER" id="PTHR30352:SF5">
    <property type="entry name" value="PYRUVATE FORMATE-LYASE 1-ACTIVATING ENZYME"/>
    <property type="match status" value="1"/>
</dbReference>
<dbReference type="PROSITE" id="PS51918">
    <property type="entry name" value="RADICAL_SAM"/>
    <property type="match status" value="1"/>
</dbReference>
<reference evidence="12 13" key="2">
    <citation type="submission" date="2020-08" db="EMBL/GenBank/DDBJ databases">
        <authorList>
            <person name="Ueki A."/>
            <person name="Tonouchi A."/>
        </authorList>
    </citation>
    <scope>NUCLEOTIDE SEQUENCE [LARGE SCALE GENOMIC DNA]</scope>
    <source>
        <strain evidence="12 13">CTTW</strain>
    </source>
</reference>
<dbReference type="RefSeq" id="WP_185256187.1">
    <property type="nucleotide sequence ID" value="NZ_AP023368.1"/>
</dbReference>
<evidence type="ECO:0000256" key="9">
    <source>
        <dbReference type="ARBA" id="ARBA00023014"/>
    </source>
</evidence>